<evidence type="ECO:0000313" key="8">
    <source>
        <dbReference type="EMBL" id="EEC08492.1"/>
    </source>
</evidence>
<dbReference type="VEuPathDB" id="VectorBase:ISCW006215"/>
<dbReference type="EnsemblMetazoa" id="ISCW006215-RA">
    <property type="protein sequence ID" value="ISCW006215-PA"/>
    <property type="gene ID" value="ISCW006215"/>
</dbReference>
<dbReference type="VEuPathDB" id="VectorBase:ISCP_007780"/>
<keyword evidence="2" id="KW-0677">Repeat</keyword>
<feature type="domain" description="C2H2-type" evidence="7">
    <location>
        <begin position="65"/>
        <end position="94"/>
    </location>
</feature>
<dbReference type="InParanoid" id="B7PPH0"/>
<keyword evidence="3 5" id="KW-0863">Zinc-finger</keyword>
<dbReference type="GO" id="GO:0008270">
    <property type="term" value="F:zinc ion binding"/>
    <property type="evidence" value="ECO:0007669"/>
    <property type="project" value="UniProtKB-KW"/>
</dbReference>
<dbReference type="OrthoDB" id="8856548at2759"/>
<evidence type="ECO:0000313" key="10">
    <source>
        <dbReference type="Proteomes" id="UP000001555"/>
    </source>
</evidence>
<reference evidence="9" key="2">
    <citation type="submission" date="2020-05" db="UniProtKB">
        <authorList>
            <consortium name="EnsemblMetazoa"/>
        </authorList>
    </citation>
    <scope>IDENTIFICATION</scope>
    <source>
        <strain evidence="9">wikel</strain>
    </source>
</reference>
<dbReference type="InterPro" id="IPR013087">
    <property type="entry name" value="Znf_C2H2_type"/>
</dbReference>
<dbReference type="VEuPathDB" id="VectorBase:ISCI006215"/>
<dbReference type="SUPFAM" id="SSF57667">
    <property type="entry name" value="beta-beta-alpha zinc fingers"/>
    <property type="match status" value="1"/>
</dbReference>
<dbReference type="Proteomes" id="UP000001555">
    <property type="component" value="Unassembled WGS sequence"/>
</dbReference>
<evidence type="ECO:0000256" key="5">
    <source>
        <dbReference type="PROSITE-ProRule" id="PRU00042"/>
    </source>
</evidence>
<dbReference type="SMART" id="SM00355">
    <property type="entry name" value="ZnF_C2H2"/>
    <property type="match status" value="3"/>
</dbReference>
<dbReference type="PaxDb" id="6945-B7PPH0"/>
<evidence type="ECO:0000256" key="4">
    <source>
        <dbReference type="ARBA" id="ARBA00022833"/>
    </source>
</evidence>
<evidence type="ECO:0000256" key="1">
    <source>
        <dbReference type="ARBA" id="ARBA00022723"/>
    </source>
</evidence>
<sequence>MGTVDLDDVIRCSECATTADSPSAMSAHCQRMHGDVYTAIRCCDSSFFTRNLYHSHCRKVHPDRFICDQCKDTFKTRASLNAHRLTFVKTYACPLCGVRAAKLPRMRRHIEKSHAVILDQGYILVGLQPTQKADEKRTRVFFRKLLKLVVPCCALQAARATANLLISDELERSYTCGLVSRDVFDLEFGESQEPPLLGRTGSPEEGVVPQDAQEDPETAESASGFFDVVAEETGPTSTDELKVSNLLNYALTKTVAAVGIF</sequence>
<dbReference type="EMBL" id="ABJB010898934">
    <property type="status" value="NOT_ANNOTATED_CDS"/>
    <property type="molecule type" value="Genomic_DNA"/>
</dbReference>
<name>B7PPH0_IXOSC</name>
<protein>
    <recommendedName>
        <fullName evidence="7">C2H2-type domain-containing protein</fullName>
    </recommendedName>
</protein>
<keyword evidence="4" id="KW-0862">Zinc</keyword>
<evidence type="ECO:0000259" key="7">
    <source>
        <dbReference type="PROSITE" id="PS50157"/>
    </source>
</evidence>
<proteinExistence type="predicted"/>
<reference evidence="8 10" key="1">
    <citation type="submission" date="2008-03" db="EMBL/GenBank/DDBJ databases">
        <title>Annotation of Ixodes scapularis.</title>
        <authorList>
            <consortium name="Ixodes scapularis Genome Project Consortium"/>
            <person name="Caler E."/>
            <person name="Hannick L.I."/>
            <person name="Bidwell S."/>
            <person name="Joardar V."/>
            <person name="Thiagarajan M."/>
            <person name="Amedeo P."/>
            <person name="Galinsky K.J."/>
            <person name="Schobel S."/>
            <person name="Inman J."/>
            <person name="Hostetler J."/>
            <person name="Miller J."/>
            <person name="Hammond M."/>
            <person name="Megy K."/>
            <person name="Lawson D."/>
            <person name="Kodira C."/>
            <person name="Sutton G."/>
            <person name="Meyer J."/>
            <person name="Hill C.A."/>
            <person name="Birren B."/>
            <person name="Nene V."/>
            <person name="Collins F."/>
            <person name="Alarcon-Chaidez F."/>
            <person name="Wikel S."/>
            <person name="Strausberg R."/>
        </authorList>
    </citation>
    <scope>NUCLEOTIDE SEQUENCE [LARGE SCALE GENOMIC DNA]</scope>
    <source>
        <strain evidence="10">Wikel</strain>
        <strain evidence="8">Wikel colony</strain>
    </source>
</reference>
<dbReference type="Gene3D" id="3.30.160.60">
    <property type="entry name" value="Classic Zinc Finger"/>
    <property type="match status" value="1"/>
</dbReference>
<gene>
    <name evidence="8" type="ORF">IscW_ISCW006215</name>
</gene>
<dbReference type="PROSITE" id="PS50157">
    <property type="entry name" value="ZINC_FINGER_C2H2_2"/>
    <property type="match status" value="1"/>
</dbReference>
<dbReference type="AlphaFoldDB" id="B7PPH0"/>
<organism>
    <name type="scientific">Ixodes scapularis</name>
    <name type="common">Black-legged tick</name>
    <name type="synonym">Deer tick</name>
    <dbReference type="NCBI Taxonomy" id="6945"/>
    <lineage>
        <taxon>Eukaryota</taxon>
        <taxon>Metazoa</taxon>
        <taxon>Ecdysozoa</taxon>
        <taxon>Arthropoda</taxon>
        <taxon>Chelicerata</taxon>
        <taxon>Arachnida</taxon>
        <taxon>Acari</taxon>
        <taxon>Parasitiformes</taxon>
        <taxon>Ixodida</taxon>
        <taxon>Ixodoidea</taxon>
        <taxon>Ixodidae</taxon>
        <taxon>Ixodinae</taxon>
        <taxon>Ixodes</taxon>
    </lineage>
</organism>
<evidence type="ECO:0000256" key="3">
    <source>
        <dbReference type="ARBA" id="ARBA00022771"/>
    </source>
</evidence>
<evidence type="ECO:0000313" key="9">
    <source>
        <dbReference type="EnsemblMetazoa" id="ISCW006215-PA"/>
    </source>
</evidence>
<evidence type="ECO:0000256" key="2">
    <source>
        <dbReference type="ARBA" id="ARBA00022737"/>
    </source>
</evidence>
<keyword evidence="10" id="KW-1185">Reference proteome</keyword>
<dbReference type="InterPro" id="IPR036236">
    <property type="entry name" value="Znf_C2H2_sf"/>
</dbReference>
<dbReference type="HOGENOM" id="CLU_1066655_0_0_1"/>
<keyword evidence="1" id="KW-0479">Metal-binding</keyword>
<accession>B7PPH0</accession>
<evidence type="ECO:0000256" key="6">
    <source>
        <dbReference type="SAM" id="MobiDB-lite"/>
    </source>
</evidence>
<feature type="region of interest" description="Disordered" evidence="6">
    <location>
        <begin position="192"/>
        <end position="221"/>
    </location>
</feature>
<dbReference type="PANTHER" id="PTHR24409">
    <property type="entry name" value="ZINC FINGER PROTEIN 142"/>
    <property type="match status" value="1"/>
</dbReference>
<dbReference type="EMBL" id="DS758158">
    <property type="protein sequence ID" value="EEC08492.1"/>
    <property type="molecule type" value="Genomic_DNA"/>
</dbReference>
<dbReference type="PANTHER" id="PTHR24409:SF295">
    <property type="entry name" value="AZ2-RELATED"/>
    <property type="match status" value="1"/>
</dbReference>